<proteinExistence type="predicted"/>
<accession>A0A7R8CE33</accession>
<gene>
    <name evidence="1" type="ORF">LSAA_2550</name>
</gene>
<sequence length="105" mass="12498">MQKKKKRKSKCLTSHCLKKDVVPSQFYNLLANLSRKITHSRLVSSSNKERYTEDLMISLGNRESMSIFLRQRQENMKKDTEEYMSEAMENKYQLYKVNSLVDIQK</sequence>
<name>A0A7R8CE33_LEPSM</name>
<dbReference type="Proteomes" id="UP000675881">
    <property type="component" value="Chromosome 10"/>
</dbReference>
<keyword evidence="2" id="KW-1185">Reference proteome</keyword>
<organism evidence="1 2">
    <name type="scientific">Lepeophtheirus salmonis</name>
    <name type="common">Salmon louse</name>
    <name type="synonym">Caligus salmonis</name>
    <dbReference type="NCBI Taxonomy" id="72036"/>
    <lineage>
        <taxon>Eukaryota</taxon>
        <taxon>Metazoa</taxon>
        <taxon>Ecdysozoa</taxon>
        <taxon>Arthropoda</taxon>
        <taxon>Crustacea</taxon>
        <taxon>Multicrustacea</taxon>
        <taxon>Hexanauplia</taxon>
        <taxon>Copepoda</taxon>
        <taxon>Siphonostomatoida</taxon>
        <taxon>Caligidae</taxon>
        <taxon>Lepeophtheirus</taxon>
    </lineage>
</organism>
<protein>
    <submittedName>
        <fullName evidence="1">(salmon louse) hypothetical protein</fullName>
    </submittedName>
</protein>
<reference evidence="1" key="1">
    <citation type="submission" date="2021-02" db="EMBL/GenBank/DDBJ databases">
        <authorList>
            <person name="Bekaert M."/>
        </authorList>
    </citation>
    <scope>NUCLEOTIDE SEQUENCE</scope>
    <source>
        <strain evidence="1">IoA-00</strain>
    </source>
</reference>
<dbReference type="AlphaFoldDB" id="A0A7R8CE33"/>
<dbReference type="EMBL" id="HG994589">
    <property type="protein sequence ID" value="CAF2792225.1"/>
    <property type="molecule type" value="Genomic_DNA"/>
</dbReference>
<evidence type="ECO:0000313" key="2">
    <source>
        <dbReference type="Proteomes" id="UP000675881"/>
    </source>
</evidence>
<evidence type="ECO:0000313" key="1">
    <source>
        <dbReference type="EMBL" id="CAF2792225.1"/>
    </source>
</evidence>